<dbReference type="EnsemblMetazoa" id="tetur31g00490.1">
    <property type="protein sequence ID" value="tetur31g00490.1"/>
    <property type="gene ID" value="tetur31g00490"/>
</dbReference>
<feature type="domain" description="Tudor" evidence="4">
    <location>
        <begin position="14"/>
        <end position="70"/>
    </location>
</feature>
<sequence>MSQLESSEPQPPVFQHKLGDKVLARWSDGKDYPGIVSSYFPDGAYNVIFYDGYRKKVKAKYIAPLPEDYNETLVPPSSVPSVPVTETTAPIQIEGDKAPKMEVSVVPAVMTHPSKEFFIEEDHNHFKCPAENCTKAFRKEKEK</sequence>
<dbReference type="PANTHER" id="PTHR15856:SF51">
    <property type="entry name" value="MBD-R2"/>
    <property type="match status" value="1"/>
</dbReference>
<reference evidence="6" key="1">
    <citation type="submission" date="2011-08" db="EMBL/GenBank/DDBJ databases">
        <authorList>
            <person name="Rombauts S."/>
        </authorList>
    </citation>
    <scope>NUCLEOTIDE SEQUENCE</scope>
    <source>
        <strain evidence="6">London</strain>
    </source>
</reference>
<dbReference type="InterPro" id="IPR043449">
    <property type="entry name" value="PHF20-like"/>
</dbReference>
<evidence type="ECO:0000259" key="4">
    <source>
        <dbReference type="SMART" id="SM00333"/>
    </source>
</evidence>
<dbReference type="GO" id="GO:0044545">
    <property type="term" value="C:NSL complex"/>
    <property type="evidence" value="ECO:0007669"/>
    <property type="project" value="TreeGrafter"/>
</dbReference>
<evidence type="ECO:0000256" key="2">
    <source>
        <dbReference type="ARBA" id="ARBA00022737"/>
    </source>
</evidence>
<dbReference type="HOGENOM" id="CLU_1808690_0_0_1"/>
<dbReference type="EMBL" id="CAEY01000889">
    <property type="status" value="NOT_ANNOTATED_CDS"/>
    <property type="molecule type" value="Genomic_DNA"/>
</dbReference>
<accession>T1L151</accession>
<dbReference type="SUPFAM" id="SSF63748">
    <property type="entry name" value="Tudor/PWWP/MBT"/>
    <property type="match status" value="1"/>
</dbReference>
<dbReference type="GO" id="GO:0005634">
    <property type="term" value="C:nucleus"/>
    <property type="evidence" value="ECO:0007669"/>
    <property type="project" value="UniProtKB-SubCell"/>
</dbReference>
<keyword evidence="2" id="KW-0677">Repeat</keyword>
<dbReference type="GO" id="GO:0006357">
    <property type="term" value="P:regulation of transcription by RNA polymerase II"/>
    <property type="evidence" value="ECO:0007669"/>
    <property type="project" value="TreeGrafter"/>
</dbReference>
<evidence type="ECO:0000256" key="1">
    <source>
        <dbReference type="ARBA" id="ARBA00004123"/>
    </source>
</evidence>
<dbReference type="AlphaFoldDB" id="T1L151"/>
<proteinExistence type="predicted"/>
<organism evidence="5 6">
    <name type="scientific">Tetranychus urticae</name>
    <name type="common">Two-spotted spider mite</name>
    <dbReference type="NCBI Taxonomy" id="32264"/>
    <lineage>
        <taxon>Eukaryota</taxon>
        <taxon>Metazoa</taxon>
        <taxon>Ecdysozoa</taxon>
        <taxon>Arthropoda</taxon>
        <taxon>Chelicerata</taxon>
        <taxon>Arachnida</taxon>
        <taxon>Acari</taxon>
        <taxon>Acariformes</taxon>
        <taxon>Trombidiformes</taxon>
        <taxon>Prostigmata</taxon>
        <taxon>Eleutherengona</taxon>
        <taxon>Raphignathae</taxon>
        <taxon>Tetranychoidea</taxon>
        <taxon>Tetranychidae</taxon>
        <taxon>Tetranychus</taxon>
    </lineage>
</organism>
<keyword evidence="3" id="KW-0539">Nucleus</keyword>
<evidence type="ECO:0000313" key="5">
    <source>
        <dbReference type="EnsemblMetazoa" id="tetur31g00490.1"/>
    </source>
</evidence>
<dbReference type="SMART" id="SM00333">
    <property type="entry name" value="TUDOR"/>
    <property type="match status" value="1"/>
</dbReference>
<keyword evidence="6" id="KW-1185">Reference proteome</keyword>
<name>T1L151_TETUR</name>
<reference evidence="5" key="2">
    <citation type="submission" date="2015-06" db="UniProtKB">
        <authorList>
            <consortium name="EnsemblMetazoa"/>
        </authorList>
    </citation>
    <scope>IDENTIFICATION</scope>
</reference>
<dbReference type="CDD" id="cd20386">
    <property type="entry name" value="Tudor_PHF20-like"/>
    <property type="match status" value="1"/>
</dbReference>
<dbReference type="Gene3D" id="2.30.30.140">
    <property type="match status" value="1"/>
</dbReference>
<evidence type="ECO:0000313" key="6">
    <source>
        <dbReference type="Proteomes" id="UP000015104"/>
    </source>
</evidence>
<comment type="subcellular location">
    <subcellularLocation>
        <location evidence="1">Nucleus</location>
    </subcellularLocation>
</comment>
<protein>
    <recommendedName>
        <fullName evidence="4">Tudor domain-containing protein</fullName>
    </recommendedName>
</protein>
<dbReference type="Proteomes" id="UP000015104">
    <property type="component" value="Unassembled WGS sequence"/>
</dbReference>
<evidence type="ECO:0000256" key="3">
    <source>
        <dbReference type="ARBA" id="ARBA00023242"/>
    </source>
</evidence>
<dbReference type="InterPro" id="IPR002999">
    <property type="entry name" value="Tudor"/>
</dbReference>
<dbReference type="PANTHER" id="PTHR15856">
    <property type="entry name" value="PHD FINGER PROTEIN 20-RELATED"/>
    <property type="match status" value="1"/>
</dbReference>